<dbReference type="GO" id="GO:0006457">
    <property type="term" value="P:protein folding"/>
    <property type="evidence" value="ECO:0007669"/>
    <property type="project" value="InterPro"/>
</dbReference>
<proteinExistence type="inferred from homology"/>
<dbReference type="Pfam" id="PF01920">
    <property type="entry name" value="Prefoldin_2"/>
    <property type="match status" value="1"/>
</dbReference>
<dbReference type="Gene3D" id="1.10.287.370">
    <property type="match status" value="1"/>
</dbReference>
<dbReference type="InterPro" id="IPR009053">
    <property type="entry name" value="Prefoldin"/>
</dbReference>
<keyword evidence="2" id="KW-0143">Chaperone</keyword>
<dbReference type="AlphaFoldDB" id="A0A8C7IKN5"/>
<evidence type="ECO:0000256" key="2">
    <source>
        <dbReference type="ARBA" id="ARBA00023186"/>
    </source>
</evidence>
<dbReference type="Proteomes" id="UP000694557">
    <property type="component" value="Unassembled WGS sequence"/>
</dbReference>
<organism evidence="5 6">
    <name type="scientific">Oncorhynchus kisutch</name>
    <name type="common">Coho salmon</name>
    <name type="synonym">Salmo kisutch</name>
    <dbReference type="NCBI Taxonomy" id="8019"/>
    <lineage>
        <taxon>Eukaryota</taxon>
        <taxon>Metazoa</taxon>
        <taxon>Chordata</taxon>
        <taxon>Craniata</taxon>
        <taxon>Vertebrata</taxon>
        <taxon>Euteleostomi</taxon>
        <taxon>Actinopterygii</taxon>
        <taxon>Neopterygii</taxon>
        <taxon>Teleostei</taxon>
        <taxon>Protacanthopterygii</taxon>
        <taxon>Salmoniformes</taxon>
        <taxon>Salmonidae</taxon>
        <taxon>Salmoninae</taxon>
        <taxon>Oncorhynchus</taxon>
    </lineage>
</organism>
<evidence type="ECO:0000256" key="4">
    <source>
        <dbReference type="SAM" id="MobiDB-lite"/>
    </source>
</evidence>
<dbReference type="InterPro" id="IPR027235">
    <property type="entry name" value="PFD2"/>
</dbReference>
<reference evidence="5" key="1">
    <citation type="submission" date="2025-08" db="UniProtKB">
        <authorList>
            <consortium name="Ensembl"/>
        </authorList>
    </citation>
    <scope>IDENTIFICATION</scope>
</reference>
<dbReference type="InterPro" id="IPR002777">
    <property type="entry name" value="PFD_beta-like"/>
</dbReference>
<sequence length="95" mass="10046">MCKTDVHTVEVGKNDVMALAPSFWLVGGVLVERTVKEIIPTLESNKEQISKIVESLNTQIHGSSQKMVEGQGKYAASSNGGEWSASIGGASVLVS</sequence>
<feature type="region of interest" description="Disordered" evidence="4">
    <location>
        <begin position="74"/>
        <end position="95"/>
    </location>
</feature>
<name>A0A8C7IKN5_ONCKI</name>
<comment type="similarity">
    <text evidence="1">Belongs to the prefoldin subunit beta family.</text>
</comment>
<evidence type="ECO:0000256" key="3">
    <source>
        <dbReference type="ARBA" id="ARBA00024667"/>
    </source>
</evidence>
<reference evidence="5" key="2">
    <citation type="submission" date="2025-09" db="UniProtKB">
        <authorList>
            <consortium name="Ensembl"/>
        </authorList>
    </citation>
    <scope>IDENTIFICATION</scope>
</reference>
<accession>A0A8C7IKN5</accession>
<evidence type="ECO:0008006" key="7">
    <source>
        <dbReference type="Google" id="ProtNLM"/>
    </source>
</evidence>
<dbReference type="GO" id="GO:0051082">
    <property type="term" value="F:unfolded protein binding"/>
    <property type="evidence" value="ECO:0007669"/>
    <property type="project" value="InterPro"/>
</dbReference>
<evidence type="ECO:0000313" key="6">
    <source>
        <dbReference type="Proteomes" id="UP000694557"/>
    </source>
</evidence>
<dbReference type="Ensembl" id="ENSOKIT00005076832.1">
    <property type="protein sequence ID" value="ENSOKIP00005072118.1"/>
    <property type="gene ID" value="ENSOKIG00005031068.1"/>
</dbReference>
<dbReference type="SUPFAM" id="SSF46579">
    <property type="entry name" value="Prefoldin"/>
    <property type="match status" value="1"/>
</dbReference>
<evidence type="ECO:0000313" key="5">
    <source>
        <dbReference type="Ensembl" id="ENSOKIP00005072118.1"/>
    </source>
</evidence>
<evidence type="ECO:0000256" key="1">
    <source>
        <dbReference type="ARBA" id="ARBA00008045"/>
    </source>
</evidence>
<dbReference type="PANTHER" id="PTHR13303">
    <property type="entry name" value="PREFOLDIN SUBUNIT 2"/>
    <property type="match status" value="1"/>
</dbReference>
<protein>
    <recommendedName>
        <fullName evidence="7">Prefoldin subunit 2</fullName>
    </recommendedName>
</protein>
<dbReference type="GO" id="GO:0016272">
    <property type="term" value="C:prefoldin complex"/>
    <property type="evidence" value="ECO:0007669"/>
    <property type="project" value="InterPro"/>
</dbReference>
<comment type="function">
    <text evidence="3">Binds specifically to cytosolic chaperonin (c-CPN) and transfers target proteins to it. Binds to nascent polypeptide chain and promotes folding in an environment in which there are many competing pathways for nonnative proteins.</text>
</comment>
<keyword evidence="6" id="KW-1185">Reference proteome</keyword>